<reference evidence="2" key="1">
    <citation type="submission" date="2020-03" db="EMBL/GenBank/DDBJ databases">
        <title>Draft Genome Sequence of Cylindrodendrum hubeiense.</title>
        <authorList>
            <person name="Buettner E."/>
            <person name="Kellner H."/>
        </authorList>
    </citation>
    <scope>NUCLEOTIDE SEQUENCE</scope>
    <source>
        <strain evidence="2">IHI 201604</strain>
    </source>
</reference>
<feature type="chain" id="PRO_5040186672" evidence="1">
    <location>
        <begin position="18"/>
        <end position="150"/>
    </location>
</feature>
<dbReference type="AlphaFoldDB" id="A0A9P5HJS2"/>
<accession>A0A9P5HJS2</accession>
<comment type="caution">
    <text evidence="2">The sequence shown here is derived from an EMBL/GenBank/DDBJ whole genome shotgun (WGS) entry which is preliminary data.</text>
</comment>
<organism evidence="2 3">
    <name type="scientific">Cylindrodendrum hubeiense</name>
    <dbReference type="NCBI Taxonomy" id="595255"/>
    <lineage>
        <taxon>Eukaryota</taxon>
        <taxon>Fungi</taxon>
        <taxon>Dikarya</taxon>
        <taxon>Ascomycota</taxon>
        <taxon>Pezizomycotina</taxon>
        <taxon>Sordariomycetes</taxon>
        <taxon>Hypocreomycetidae</taxon>
        <taxon>Hypocreales</taxon>
        <taxon>Nectriaceae</taxon>
        <taxon>Cylindrodendrum</taxon>
    </lineage>
</organism>
<dbReference type="EMBL" id="JAANBB010000033">
    <property type="protein sequence ID" value="KAF7554340.1"/>
    <property type="molecule type" value="Genomic_DNA"/>
</dbReference>
<evidence type="ECO:0000313" key="3">
    <source>
        <dbReference type="Proteomes" id="UP000722485"/>
    </source>
</evidence>
<feature type="signal peptide" evidence="1">
    <location>
        <begin position="1"/>
        <end position="17"/>
    </location>
</feature>
<keyword evidence="1" id="KW-0732">Signal</keyword>
<keyword evidence="3" id="KW-1185">Reference proteome</keyword>
<evidence type="ECO:0000313" key="2">
    <source>
        <dbReference type="EMBL" id="KAF7554340.1"/>
    </source>
</evidence>
<dbReference type="Proteomes" id="UP000722485">
    <property type="component" value="Unassembled WGS sequence"/>
</dbReference>
<evidence type="ECO:0000256" key="1">
    <source>
        <dbReference type="SAM" id="SignalP"/>
    </source>
</evidence>
<name>A0A9P5HJS2_9HYPO</name>
<protein>
    <submittedName>
        <fullName evidence="2">Uncharacterized protein</fullName>
    </submittedName>
</protein>
<gene>
    <name evidence="2" type="ORF">G7Z17_g2981</name>
</gene>
<sequence length="150" mass="15537">MKFISIALPLLAGVAIAAPAVQDADTALVAREETLLFDRLVADLDKRHSVIVERESNDIHINLSGGLIRAVQDLLASLGDGLSDSVGGLLSSLAGSLGGGRNKREEALGGIIGTISQALTELAKTDKSLEAVAVEFAKVAHKLTAIADSR</sequence>
<proteinExistence type="predicted"/>
<dbReference type="OrthoDB" id="10641902at2759"/>